<dbReference type="InterPro" id="IPR041586">
    <property type="entry name" value="PsrA_TetR_C"/>
</dbReference>
<dbReference type="OrthoDB" id="2356263at2"/>
<protein>
    <submittedName>
        <fullName evidence="4">Probable transcriptional regulator</fullName>
    </submittedName>
</protein>
<evidence type="ECO:0000256" key="1">
    <source>
        <dbReference type="ARBA" id="ARBA00023125"/>
    </source>
</evidence>
<dbReference type="PANTHER" id="PTHR30055:SF235">
    <property type="entry name" value="TRANSCRIPTIONAL REGULATORY PROTEIN"/>
    <property type="match status" value="1"/>
</dbReference>
<dbReference type="HOGENOM" id="CLU_069356_19_1_6"/>
<feature type="DNA-binding region" description="H-T-H motif" evidence="2">
    <location>
        <begin position="27"/>
        <end position="46"/>
    </location>
</feature>
<dbReference type="PROSITE" id="PS50977">
    <property type="entry name" value="HTH_TETR_2"/>
    <property type="match status" value="1"/>
</dbReference>
<dbReference type="PROSITE" id="PS01081">
    <property type="entry name" value="HTH_TETR_1"/>
    <property type="match status" value="1"/>
</dbReference>
<dbReference type="SUPFAM" id="SSF46689">
    <property type="entry name" value="Homeodomain-like"/>
    <property type="match status" value="1"/>
</dbReference>
<evidence type="ECO:0000313" key="5">
    <source>
        <dbReference type="Proteomes" id="UP000004263"/>
    </source>
</evidence>
<evidence type="ECO:0000256" key="2">
    <source>
        <dbReference type="PROSITE-ProRule" id="PRU00335"/>
    </source>
</evidence>
<dbReference type="Pfam" id="PF17939">
    <property type="entry name" value="TetR_C_30"/>
    <property type="match status" value="1"/>
</dbReference>
<dbReference type="Gene3D" id="1.10.357.10">
    <property type="entry name" value="Tetracycline Repressor, domain 2"/>
    <property type="match status" value="1"/>
</dbReference>
<name>Q1N545_9GAMM</name>
<dbReference type="Proteomes" id="UP000004263">
    <property type="component" value="Unassembled WGS sequence"/>
</dbReference>
<sequence length="210" mass="23750">MAQSDTVTRILDAAEELFAEQGFAETSLRTITAKADVNLAAVNYHFGSKKALIQAVFARFVTPFSRLVESSLDLHAKQNPDTVLTVEEILKFVARAITNVTQGDRRRVAIFMRLLGLAYNQGQGHLRKFLQNEYRGMYRRVMALIAEATPDLQPVERFWRFHFMLGAAAFTLSSMENLRAIVEHDFNTECTEEDVINYLMPFLAAGIQAK</sequence>
<evidence type="ECO:0000259" key="3">
    <source>
        <dbReference type="PROSITE" id="PS50977"/>
    </source>
</evidence>
<dbReference type="Pfam" id="PF00440">
    <property type="entry name" value="TetR_N"/>
    <property type="match status" value="1"/>
</dbReference>
<dbReference type="InterPro" id="IPR009057">
    <property type="entry name" value="Homeodomain-like_sf"/>
</dbReference>
<feature type="domain" description="HTH tetR-type" evidence="3">
    <location>
        <begin position="4"/>
        <end position="64"/>
    </location>
</feature>
<dbReference type="InterPro" id="IPR036271">
    <property type="entry name" value="Tet_transcr_reg_TetR-rel_C_sf"/>
</dbReference>
<dbReference type="InterPro" id="IPR050109">
    <property type="entry name" value="HTH-type_TetR-like_transc_reg"/>
</dbReference>
<organism evidence="4 5">
    <name type="scientific">Bermanella marisrubri</name>
    <dbReference type="NCBI Taxonomy" id="207949"/>
    <lineage>
        <taxon>Bacteria</taxon>
        <taxon>Pseudomonadati</taxon>
        <taxon>Pseudomonadota</taxon>
        <taxon>Gammaproteobacteria</taxon>
        <taxon>Oceanospirillales</taxon>
        <taxon>Oceanospirillaceae</taxon>
        <taxon>Bermanella</taxon>
    </lineage>
</organism>
<dbReference type="GO" id="GO:0000976">
    <property type="term" value="F:transcription cis-regulatory region binding"/>
    <property type="evidence" value="ECO:0007669"/>
    <property type="project" value="TreeGrafter"/>
</dbReference>
<dbReference type="InterPro" id="IPR001647">
    <property type="entry name" value="HTH_TetR"/>
</dbReference>
<dbReference type="InterPro" id="IPR023772">
    <property type="entry name" value="DNA-bd_HTH_TetR-type_CS"/>
</dbReference>
<dbReference type="RefSeq" id="WP_007017617.1">
    <property type="nucleotide sequence ID" value="NZ_CH724114.1"/>
</dbReference>
<accession>Q1N545</accession>
<dbReference type="PANTHER" id="PTHR30055">
    <property type="entry name" value="HTH-TYPE TRANSCRIPTIONAL REGULATOR RUTR"/>
    <property type="match status" value="1"/>
</dbReference>
<dbReference type="STRING" id="207949.RED65_00695"/>
<dbReference type="SUPFAM" id="SSF48498">
    <property type="entry name" value="Tetracyclin repressor-like, C-terminal domain"/>
    <property type="match status" value="1"/>
</dbReference>
<dbReference type="PRINTS" id="PR00455">
    <property type="entry name" value="HTHTETR"/>
</dbReference>
<gene>
    <name evidence="4" type="ORF">RED65_00695</name>
</gene>
<comment type="caution">
    <text evidence="4">The sequence shown here is derived from an EMBL/GenBank/DDBJ whole genome shotgun (WGS) entry which is preliminary data.</text>
</comment>
<proteinExistence type="predicted"/>
<dbReference type="EMBL" id="AAQH01000002">
    <property type="protein sequence ID" value="EAT13233.1"/>
    <property type="molecule type" value="Genomic_DNA"/>
</dbReference>
<keyword evidence="5" id="KW-1185">Reference proteome</keyword>
<keyword evidence="1 2" id="KW-0238">DNA-binding</keyword>
<dbReference type="AlphaFoldDB" id="Q1N545"/>
<evidence type="ECO:0000313" key="4">
    <source>
        <dbReference type="EMBL" id="EAT13233.1"/>
    </source>
</evidence>
<dbReference type="GO" id="GO:0003700">
    <property type="term" value="F:DNA-binding transcription factor activity"/>
    <property type="evidence" value="ECO:0007669"/>
    <property type="project" value="TreeGrafter"/>
</dbReference>
<reference evidence="4 5" key="1">
    <citation type="submission" date="2006-03" db="EMBL/GenBank/DDBJ databases">
        <authorList>
            <person name="Pinhassi J."/>
            <person name="Pedros-Alio C."/>
            <person name="Ferriera S."/>
            <person name="Johnson J."/>
            <person name="Kravitz S."/>
            <person name="Halpern A."/>
            <person name="Remington K."/>
            <person name="Beeson K."/>
            <person name="Tran B."/>
            <person name="Rogers Y.-H."/>
            <person name="Friedman R."/>
            <person name="Venter J.C."/>
        </authorList>
    </citation>
    <scope>NUCLEOTIDE SEQUENCE [LARGE SCALE GENOMIC DNA]</scope>
    <source>
        <strain evidence="4 5">RED65</strain>
    </source>
</reference>